<dbReference type="InterPro" id="IPR047589">
    <property type="entry name" value="DUF11_rpt"/>
</dbReference>
<dbReference type="NCBIfam" id="TIGR01451">
    <property type="entry name" value="B_ant_repeat"/>
    <property type="match status" value="1"/>
</dbReference>
<evidence type="ECO:0000256" key="1">
    <source>
        <dbReference type="SAM" id="SignalP"/>
    </source>
</evidence>
<accession>A0A841I043</accession>
<evidence type="ECO:0000313" key="5">
    <source>
        <dbReference type="Proteomes" id="UP000569951"/>
    </source>
</evidence>
<protein>
    <submittedName>
        <fullName evidence="4">Putative repeat protein (TIGR01451 family)</fullName>
    </submittedName>
</protein>
<dbReference type="RefSeq" id="WP_183985657.1">
    <property type="nucleotide sequence ID" value="NZ_JACHHG010000004.1"/>
</dbReference>
<dbReference type="InterPro" id="IPR051172">
    <property type="entry name" value="Chlamydia_OmcB"/>
</dbReference>
<dbReference type="Proteomes" id="UP000569951">
    <property type="component" value="Unassembled WGS sequence"/>
</dbReference>
<gene>
    <name evidence="4" type="ORF">HNR42_001243</name>
</gene>
<keyword evidence="1" id="KW-0732">Signal</keyword>
<evidence type="ECO:0000313" key="4">
    <source>
        <dbReference type="EMBL" id="MBB6097820.1"/>
    </source>
</evidence>
<dbReference type="EMBL" id="JACHHG010000004">
    <property type="protein sequence ID" value="MBB6097820.1"/>
    <property type="molecule type" value="Genomic_DNA"/>
</dbReference>
<name>A0A841I043_9DEIO</name>
<feature type="domain" description="DUF11" evidence="2">
    <location>
        <begin position="355"/>
        <end position="479"/>
    </location>
</feature>
<feature type="domain" description="Right handed beta helix" evidence="3">
    <location>
        <begin position="857"/>
        <end position="1016"/>
    </location>
</feature>
<dbReference type="InterPro" id="IPR039448">
    <property type="entry name" value="Beta_helix"/>
</dbReference>
<feature type="chain" id="PRO_5032674144" evidence="1">
    <location>
        <begin position="22"/>
        <end position="1626"/>
    </location>
</feature>
<dbReference type="InterPro" id="IPR008966">
    <property type="entry name" value="Adhesion_dom_sf"/>
</dbReference>
<dbReference type="InterPro" id="IPR006626">
    <property type="entry name" value="PbH1"/>
</dbReference>
<proteinExistence type="predicted"/>
<feature type="signal peptide" evidence="1">
    <location>
        <begin position="1"/>
        <end position="21"/>
    </location>
</feature>
<dbReference type="NCBIfam" id="TIGR04226">
    <property type="entry name" value="RrgB_K2N_iso_D2"/>
    <property type="match status" value="1"/>
</dbReference>
<reference evidence="4 5" key="1">
    <citation type="submission" date="2020-08" db="EMBL/GenBank/DDBJ databases">
        <title>Genomic Encyclopedia of Type Strains, Phase IV (KMG-IV): sequencing the most valuable type-strain genomes for metagenomic binning, comparative biology and taxonomic classification.</title>
        <authorList>
            <person name="Goeker M."/>
        </authorList>
    </citation>
    <scope>NUCLEOTIDE SEQUENCE [LARGE SCALE GENOMIC DNA]</scope>
    <source>
        <strain evidence="4 5">DSM 21458</strain>
    </source>
</reference>
<organism evidence="4 5">
    <name type="scientific">Deinobacterium chartae</name>
    <dbReference type="NCBI Taxonomy" id="521158"/>
    <lineage>
        <taxon>Bacteria</taxon>
        <taxon>Thermotogati</taxon>
        <taxon>Deinococcota</taxon>
        <taxon>Deinococci</taxon>
        <taxon>Deinococcales</taxon>
        <taxon>Deinococcaceae</taxon>
        <taxon>Deinobacterium</taxon>
    </lineage>
</organism>
<dbReference type="Gene3D" id="2.160.20.10">
    <property type="entry name" value="Single-stranded right-handed beta-helix, Pectin lyase-like"/>
    <property type="match status" value="1"/>
</dbReference>
<dbReference type="InterPro" id="IPR012334">
    <property type="entry name" value="Pectin_lyas_fold"/>
</dbReference>
<dbReference type="InterPro" id="IPR011050">
    <property type="entry name" value="Pectin_lyase_fold/virulence"/>
</dbReference>
<keyword evidence="5" id="KW-1185">Reference proteome</keyword>
<sequence length="1626" mass="166665">MRRWLSLLLVLCFAVWTVSEAQQVRPFAARYNTNDRGGIFATGNVSLTCADSTACRTSRDNPSGANSKNNNDFTMVYVDVDSDSSTWNSSSATLSLPTGTTVLWAGLYWGARDASNSSGSRTSVRMATPTSGYVTVNAQGTDTYGSTDYQSFADVTNLIRSGGNGSYTVANVRANSRATNLYAGWGLVVVYRDPAQTKLRNLVVFDGYNNIQSGTYSTADIQVNGFTTPLEGPVSAEMGVIAYEGDFGLTGDQMLIRSGKSASFTNVSDALNPTSNVFNSTVSYLGRHLTDRSPAYVNNLGFDLDTFDVSSKLQNGDTSATLRLTTSSDQYFPGVVTFAVDLHEPDVKVIKGVIDVNGGAVAAGDTLRYTIRVRNEGLATAEDVVLSDAVPNRTTYVPGTLRVDGVAYTDAAGDDPASFQNNTVTVHLGTSASAAQGGRLAPSEETTVTFDVRINTNTAAGSNITNRAELSYLTPYDGNKVMVSTGSRSVTITVGEAINYVLSGKVFEDVNYGGGQGRSYLEASGAAPLPGARVELYNSSGALLASTTTNSTGDYFFSRPAGSYTIRVVNDSVTSSRPGGRTPNLLPVQTFRYDPFDVPVRDEVGGRVPSGQDSPANTGGANLSSLTAQSLTAVTLTSTDVVNLDFGFNFDTIVNTQDSGQGSLRQFIINANALGNTGLAQAGQTPGREVSIFMLPAGRAVPGIRASVPSALSQGYATIAPLSALPALTDPKTSIDGTTQTRNVGNDNPAVLGAGGAVGTQGSALPTVPAPEILILGTRSGGTGLPVGLSLEGADLAVRGIAIYGFGNVTNTGGHANIVIGSAAHGALLEQNVIGSGPASFADPGSAARTMGDNVSVAGADSGIARNNLVGFAAGKGFNLKGGSDGWLIRSNEIRGNTIGNPSLDGIDIETGSKNSTVELNLIVAQEGPGVDSYQSGGGNTIQDNTIVSNGRGTGSSLEAMGVRLYGPNNVVRRNIIRDNAGAGVLVVPGSTGNRISQNAFGGNGGNAIDLGAAGSDEQTGDGITVNDGGAGNLCGRVSGAGNAGLDYPVFTSSDAEPGGTTVRGTACPGAQVELYRAAAGAGDTLGRTSYGEGVTYLATVTADASGNFVATLSGVNIGDTLSALAIDSSNNTSEFSANFTPGYTLSGVVYRDTQPNGQREPGENGTGLNLYAKLLRGTSVVAVVPVNPVTGVYTFDGLGASGAHTVVIDDNAATTDTTPSVAGWVFVVPESGSRSVQVGTSGDSADFGLFQGSRLRGNVFFDDGRNGGSSIGANANNALRDGSEPGVAGATVTASSGSSNVTAVSNGLGDYVLYLPAGFGPTVTLSVTGYPGTGSNLGTAATVQRATGYGAASRQITGSAGSETTVHFGVVETTLLAPNQTGTASSPGTVLFDHLFTPGTLGRVTLSVQGSAAYQIFLDADCDGQVQPSEQQPLTAFEVDASWPRNADGSLATCALQLRVILPAALADGSTDTAQLSATLTFSGNAAVKASSGVTDVTRVGTHTLGALSLEKSVQNLTDTRLNTSATQVSGKQNDVLEYTIRYRNRSSQMLRKVVLSDPVPFFTVLLPNAYGPNGEAVLVCPDGSSRNLDLGSVTEVSLPLTVCGGDGSLSPGAGGEFRYRVHIQ</sequence>
<dbReference type="SUPFAM" id="SSF49478">
    <property type="entry name" value="Cna protein B-type domain"/>
    <property type="match status" value="1"/>
</dbReference>
<dbReference type="PANTHER" id="PTHR34819:SF3">
    <property type="entry name" value="CELL SURFACE PROTEIN"/>
    <property type="match status" value="1"/>
</dbReference>
<dbReference type="SUPFAM" id="SSF49401">
    <property type="entry name" value="Bacterial adhesins"/>
    <property type="match status" value="1"/>
</dbReference>
<dbReference type="Gene3D" id="2.60.40.10">
    <property type="entry name" value="Immunoglobulins"/>
    <property type="match status" value="2"/>
</dbReference>
<dbReference type="InterPro" id="IPR026466">
    <property type="entry name" value="Fim_isopep_form_D2_dom"/>
</dbReference>
<dbReference type="InterPro" id="IPR001434">
    <property type="entry name" value="OmcB-like_DUF11"/>
</dbReference>
<dbReference type="SMART" id="SM00710">
    <property type="entry name" value="PbH1"/>
    <property type="match status" value="6"/>
</dbReference>
<dbReference type="Gene3D" id="2.60.40.740">
    <property type="match status" value="1"/>
</dbReference>
<dbReference type="PANTHER" id="PTHR34819">
    <property type="entry name" value="LARGE CYSTEINE-RICH PERIPLASMIC PROTEIN OMCB"/>
    <property type="match status" value="1"/>
</dbReference>
<dbReference type="Pfam" id="PF01345">
    <property type="entry name" value="DUF11"/>
    <property type="match status" value="1"/>
</dbReference>
<dbReference type="SUPFAM" id="SSF51126">
    <property type="entry name" value="Pectin lyase-like"/>
    <property type="match status" value="1"/>
</dbReference>
<dbReference type="InterPro" id="IPR013783">
    <property type="entry name" value="Ig-like_fold"/>
</dbReference>
<comment type="caution">
    <text evidence="4">The sequence shown here is derived from an EMBL/GenBank/DDBJ whole genome shotgun (WGS) entry which is preliminary data.</text>
</comment>
<evidence type="ECO:0000259" key="2">
    <source>
        <dbReference type="Pfam" id="PF01345"/>
    </source>
</evidence>
<evidence type="ECO:0000259" key="3">
    <source>
        <dbReference type="Pfam" id="PF13229"/>
    </source>
</evidence>
<dbReference type="Pfam" id="PF13229">
    <property type="entry name" value="Beta_helix"/>
    <property type="match status" value="1"/>
</dbReference>